<protein>
    <submittedName>
        <fullName evidence="1">Fatty-acid--CoA ligase fadD25</fullName>
    </submittedName>
</protein>
<dbReference type="EMBL" id="JASDAP010000011">
    <property type="protein sequence ID" value="KAK1894270.1"/>
    <property type="molecule type" value="Genomic_DNA"/>
</dbReference>
<reference evidence="1" key="1">
    <citation type="submission" date="2023-04" db="EMBL/GenBank/DDBJ databases">
        <title>Chromosome-level genome of Chaenocephalus aceratus.</title>
        <authorList>
            <person name="Park H."/>
        </authorList>
    </citation>
    <scope>NUCLEOTIDE SEQUENCE</scope>
    <source>
        <strain evidence="1">DE</strain>
        <tissue evidence="1">Muscle</tissue>
    </source>
</reference>
<keyword evidence="2" id="KW-1185">Reference proteome</keyword>
<keyword evidence="1" id="KW-0436">Ligase</keyword>
<dbReference type="PANTHER" id="PTHR47018">
    <property type="entry name" value="CXC DOMAIN-CONTAINING PROTEIN-RELATED"/>
    <property type="match status" value="1"/>
</dbReference>
<dbReference type="PANTHER" id="PTHR47018:SF3">
    <property type="entry name" value="MYCBP-ASSOCIATED PROTEIN"/>
    <property type="match status" value="1"/>
</dbReference>
<dbReference type="Proteomes" id="UP001228049">
    <property type="component" value="Unassembled WGS sequence"/>
</dbReference>
<sequence length="344" mass="39091">MYHHACWRKYVNHTHFKPDDAMHLQNVSLSEARNLFFRHVDSIIFTEREIRSLQSLLAEYKRIVGDYGYEVGDVKSSYVKGLLINEYQETIGFKERNQMNMSQWVYDVGGGGDYIEAAISSLGISDEQLLQNLAQRLSKKIKDTTTVPWPPHIDHLEEGEERTTTAINMGVNVHGMTRSKDLVETLHKSGVSISYADTLLLYDHWALMDLEASATCPQEIADSKPAIVIVDNDDFKIDTLTGNSTGAHRTNVMFVQPESYEKKPDEEPAVRLLKKKEIFAQLKQKRIELTNVHQYRCPPGSKSEPPARTRVDPPVNGTVLQRARCVIHALSRLDNNGIRPPPHE</sequence>
<comment type="caution">
    <text evidence="1">The sequence shown here is derived from an EMBL/GenBank/DDBJ whole genome shotgun (WGS) entry which is preliminary data.</text>
</comment>
<dbReference type="AlphaFoldDB" id="A0AAD9C233"/>
<dbReference type="GO" id="GO:0016874">
    <property type="term" value="F:ligase activity"/>
    <property type="evidence" value="ECO:0007669"/>
    <property type="project" value="UniProtKB-KW"/>
</dbReference>
<accession>A0AAD9C233</accession>
<organism evidence="1 2">
    <name type="scientific">Dissostichus eleginoides</name>
    <name type="common">Patagonian toothfish</name>
    <name type="synonym">Dissostichus amissus</name>
    <dbReference type="NCBI Taxonomy" id="100907"/>
    <lineage>
        <taxon>Eukaryota</taxon>
        <taxon>Metazoa</taxon>
        <taxon>Chordata</taxon>
        <taxon>Craniata</taxon>
        <taxon>Vertebrata</taxon>
        <taxon>Euteleostomi</taxon>
        <taxon>Actinopterygii</taxon>
        <taxon>Neopterygii</taxon>
        <taxon>Teleostei</taxon>
        <taxon>Neoteleostei</taxon>
        <taxon>Acanthomorphata</taxon>
        <taxon>Eupercaria</taxon>
        <taxon>Perciformes</taxon>
        <taxon>Notothenioidei</taxon>
        <taxon>Nototheniidae</taxon>
        <taxon>Dissostichus</taxon>
    </lineage>
</organism>
<evidence type="ECO:0000313" key="2">
    <source>
        <dbReference type="Proteomes" id="UP001228049"/>
    </source>
</evidence>
<gene>
    <name evidence="1" type="ORF">KUDE01_019728</name>
</gene>
<name>A0AAD9C233_DISEL</name>
<evidence type="ECO:0000313" key="1">
    <source>
        <dbReference type="EMBL" id="KAK1894270.1"/>
    </source>
</evidence>
<proteinExistence type="predicted"/>